<proteinExistence type="predicted"/>
<dbReference type="EMBL" id="FXXQ01000002">
    <property type="protein sequence ID" value="SMX22981.1"/>
    <property type="molecule type" value="Genomic_DNA"/>
</dbReference>
<dbReference type="PANTHER" id="PTHR23339">
    <property type="entry name" value="TYROSINE SPECIFIC PROTEIN PHOSPHATASE AND DUAL SPECIFICITY PROTEIN PHOSPHATASE"/>
    <property type="match status" value="1"/>
</dbReference>
<dbReference type="Proteomes" id="UP000201838">
    <property type="component" value="Unassembled WGS sequence"/>
</dbReference>
<keyword evidence="3" id="KW-1185">Reference proteome</keyword>
<dbReference type="AlphaFoldDB" id="A0A238IY67"/>
<accession>A0A238IY67</accession>
<dbReference type="Gene3D" id="3.90.190.10">
    <property type="entry name" value="Protein tyrosine phosphatase superfamily"/>
    <property type="match status" value="1"/>
</dbReference>
<reference evidence="2 3" key="1">
    <citation type="submission" date="2017-05" db="EMBL/GenBank/DDBJ databases">
        <authorList>
            <person name="Song R."/>
            <person name="Chenine A.L."/>
            <person name="Ruprecht R.M."/>
        </authorList>
    </citation>
    <scope>NUCLEOTIDE SEQUENCE [LARGE SCALE GENOMIC DNA]</scope>
    <source>
        <strain evidence="2 3">CECT 8489</strain>
    </source>
</reference>
<gene>
    <name evidence="2" type="ORF">BOA8489_01081</name>
</gene>
<dbReference type="InterPro" id="IPR029021">
    <property type="entry name" value="Prot-tyrosine_phosphatase-like"/>
</dbReference>
<evidence type="ECO:0000313" key="3">
    <source>
        <dbReference type="Proteomes" id="UP000201838"/>
    </source>
</evidence>
<protein>
    <recommendedName>
        <fullName evidence="1">Tyrosine specific protein phosphatases domain-containing protein</fullName>
    </recommendedName>
</protein>
<evidence type="ECO:0000313" key="2">
    <source>
        <dbReference type="EMBL" id="SMX22981.1"/>
    </source>
</evidence>
<dbReference type="SUPFAM" id="SSF52799">
    <property type="entry name" value="(Phosphotyrosine protein) phosphatases II"/>
    <property type="match status" value="1"/>
</dbReference>
<dbReference type="InterPro" id="IPR000387">
    <property type="entry name" value="Tyr_Pase_dom"/>
</dbReference>
<dbReference type="RefSeq" id="WP_093972932.1">
    <property type="nucleotide sequence ID" value="NZ_FXXQ01000002.1"/>
</dbReference>
<feature type="domain" description="Tyrosine specific protein phosphatases" evidence="1">
    <location>
        <begin position="104"/>
        <end position="155"/>
    </location>
</feature>
<evidence type="ECO:0000259" key="1">
    <source>
        <dbReference type="PROSITE" id="PS50056"/>
    </source>
</evidence>
<organism evidence="2 3">
    <name type="scientific">Boseongicola aestuarii</name>
    <dbReference type="NCBI Taxonomy" id="1470561"/>
    <lineage>
        <taxon>Bacteria</taxon>
        <taxon>Pseudomonadati</taxon>
        <taxon>Pseudomonadota</taxon>
        <taxon>Alphaproteobacteria</taxon>
        <taxon>Rhodobacterales</taxon>
        <taxon>Paracoccaceae</taxon>
        <taxon>Boseongicola</taxon>
    </lineage>
</organism>
<dbReference type="PROSITE" id="PS50056">
    <property type="entry name" value="TYR_PHOSPHATASE_2"/>
    <property type="match status" value="1"/>
</dbReference>
<dbReference type="OrthoDB" id="9806482at2"/>
<dbReference type="Pfam" id="PF22785">
    <property type="entry name" value="Tc-R-P"/>
    <property type="match status" value="1"/>
</dbReference>
<dbReference type="InterPro" id="IPR050561">
    <property type="entry name" value="PTP"/>
</dbReference>
<name>A0A238IY67_9RHOB</name>
<sequence length="169" mass="18338">MPDWSVSELRLRNGWIGIAPIPGRTADYLVDLAKLLRWGPTLVLTMTTKREMIRVGAEDFGADLAAAGVKWRYLPIADFGAPDDTTNALWPEASELAHAELDAGGKVLAHCYGGCGRSGMALMRMMVEAGEDADSALARLRDARPCAVEAAEQRAWAAVPMTQRKGREI</sequence>